<reference evidence="7" key="1">
    <citation type="journal article" date="2016" name="Nat. Genet.">
        <title>A high-quality carrot genome assembly provides new insights into carotenoid accumulation and asterid genome evolution.</title>
        <authorList>
            <person name="Iorizzo M."/>
            <person name="Ellison S."/>
            <person name="Senalik D."/>
            <person name="Zeng P."/>
            <person name="Satapoomin P."/>
            <person name="Huang J."/>
            <person name="Bowman M."/>
            <person name="Iovene M."/>
            <person name="Sanseverino W."/>
            <person name="Cavagnaro P."/>
            <person name="Yildiz M."/>
            <person name="Macko-Podgorni A."/>
            <person name="Moranska E."/>
            <person name="Grzebelus E."/>
            <person name="Grzebelus D."/>
            <person name="Ashrafi H."/>
            <person name="Zheng Z."/>
            <person name="Cheng S."/>
            <person name="Spooner D."/>
            <person name="Van Deynze A."/>
            <person name="Simon P."/>
        </authorList>
    </citation>
    <scope>NUCLEOTIDE SEQUENCE</scope>
    <source>
        <tissue evidence="7">Leaf</tissue>
    </source>
</reference>
<keyword evidence="1" id="KW-0507">mRNA processing</keyword>
<protein>
    <recommendedName>
        <fullName evidence="6">RRM domain-containing protein</fullName>
    </recommendedName>
</protein>
<proteinExistence type="predicted"/>
<dbReference type="InterPro" id="IPR000504">
    <property type="entry name" value="RRM_dom"/>
</dbReference>
<reference evidence="7" key="2">
    <citation type="submission" date="2022-03" db="EMBL/GenBank/DDBJ databases">
        <title>Draft title - Genomic analysis of global carrot germplasm unveils the trajectory of domestication and the origin of high carotenoid orange carrot.</title>
        <authorList>
            <person name="Iorizzo M."/>
            <person name="Ellison S."/>
            <person name="Senalik D."/>
            <person name="Macko-Podgorni A."/>
            <person name="Grzebelus D."/>
            <person name="Bostan H."/>
            <person name="Rolling W."/>
            <person name="Curaba J."/>
            <person name="Simon P."/>
        </authorList>
    </citation>
    <scope>NUCLEOTIDE SEQUENCE</scope>
    <source>
        <tissue evidence="7">Leaf</tissue>
    </source>
</reference>
<dbReference type="SMART" id="SM00360">
    <property type="entry name" value="RRM"/>
    <property type="match status" value="2"/>
</dbReference>
<feature type="compositionally biased region" description="Basic and acidic residues" evidence="5">
    <location>
        <begin position="347"/>
        <end position="365"/>
    </location>
</feature>
<feature type="compositionally biased region" description="Basic residues" evidence="5">
    <location>
        <begin position="260"/>
        <end position="272"/>
    </location>
</feature>
<dbReference type="GO" id="GO:0006397">
    <property type="term" value="P:mRNA processing"/>
    <property type="evidence" value="ECO:0007669"/>
    <property type="project" value="UniProtKB-KW"/>
</dbReference>
<keyword evidence="8" id="KW-1185">Reference proteome</keyword>
<feature type="region of interest" description="Disordered" evidence="5">
    <location>
        <begin position="1"/>
        <end position="432"/>
    </location>
</feature>
<keyword evidence="3" id="KW-0508">mRNA splicing</keyword>
<evidence type="ECO:0000256" key="4">
    <source>
        <dbReference type="PROSITE-ProRule" id="PRU00176"/>
    </source>
</evidence>
<feature type="compositionally biased region" description="Basic and acidic residues" evidence="5">
    <location>
        <begin position="297"/>
        <end position="315"/>
    </location>
</feature>
<dbReference type="PANTHER" id="PTHR23139">
    <property type="entry name" value="RNA-BINDING PROTEIN"/>
    <property type="match status" value="1"/>
</dbReference>
<name>A0AAF1AGS2_DAUCS</name>
<evidence type="ECO:0000256" key="5">
    <source>
        <dbReference type="SAM" id="MobiDB-lite"/>
    </source>
</evidence>
<dbReference type="Proteomes" id="UP000077755">
    <property type="component" value="Chromosome 1"/>
</dbReference>
<feature type="compositionally biased region" description="Basic and acidic residues" evidence="5">
    <location>
        <begin position="1"/>
        <end position="19"/>
    </location>
</feature>
<gene>
    <name evidence="7" type="ORF">DCAR_0102393</name>
</gene>
<dbReference type="InterPro" id="IPR012677">
    <property type="entry name" value="Nucleotide-bd_a/b_plait_sf"/>
</dbReference>
<feature type="compositionally biased region" description="Basic and acidic residues" evidence="5">
    <location>
        <begin position="418"/>
        <end position="431"/>
    </location>
</feature>
<evidence type="ECO:0000256" key="2">
    <source>
        <dbReference type="ARBA" id="ARBA00022884"/>
    </source>
</evidence>
<feature type="region of interest" description="Disordered" evidence="5">
    <location>
        <begin position="900"/>
        <end position="925"/>
    </location>
</feature>
<dbReference type="EMBL" id="CP093343">
    <property type="protein sequence ID" value="WOG83219.1"/>
    <property type="molecule type" value="Genomic_DNA"/>
</dbReference>
<evidence type="ECO:0000313" key="8">
    <source>
        <dbReference type="Proteomes" id="UP000077755"/>
    </source>
</evidence>
<accession>A0AAF1AGS2</accession>
<feature type="compositionally biased region" description="Basic and acidic residues" evidence="5">
    <location>
        <begin position="130"/>
        <end position="148"/>
    </location>
</feature>
<dbReference type="Gene3D" id="3.30.70.330">
    <property type="match status" value="4"/>
</dbReference>
<dbReference type="SUPFAM" id="SSF54928">
    <property type="entry name" value="RNA-binding domain, RBD"/>
    <property type="match status" value="2"/>
</dbReference>
<dbReference type="GO" id="GO:0003723">
    <property type="term" value="F:RNA binding"/>
    <property type="evidence" value="ECO:0007669"/>
    <property type="project" value="UniProtKB-UniRule"/>
</dbReference>
<dbReference type="FunFam" id="3.30.70.330:FF:000879">
    <property type="entry name" value="Splicing factor U2af large subunit A"/>
    <property type="match status" value="1"/>
</dbReference>
<organism evidence="7 8">
    <name type="scientific">Daucus carota subsp. sativus</name>
    <name type="common">Carrot</name>
    <dbReference type="NCBI Taxonomy" id="79200"/>
    <lineage>
        <taxon>Eukaryota</taxon>
        <taxon>Viridiplantae</taxon>
        <taxon>Streptophyta</taxon>
        <taxon>Embryophyta</taxon>
        <taxon>Tracheophyta</taxon>
        <taxon>Spermatophyta</taxon>
        <taxon>Magnoliopsida</taxon>
        <taxon>eudicotyledons</taxon>
        <taxon>Gunneridae</taxon>
        <taxon>Pentapetalae</taxon>
        <taxon>asterids</taxon>
        <taxon>campanulids</taxon>
        <taxon>Apiales</taxon>
        <taxon>Apiaceae</taxon>
        <taxon>Apioideae</taxon>
        <taxon>Scandiceae</taxon>
        <taxon>Daucinae</taxon>
        <taxon>Daucus</taxon>
        <taxon>Daucus sect. Daucus</taxon>
    </lineage>
</organism>
<dbReference type="AlphaFoldDB" id="A0AAF1AGS2"/>
<feature type="compositionally biased region" description="Basic and acidic residues" evidence="5">
    <location>
        <begin position="64"/>
        <end position="122"/>
    </location>
</feature>
<evidence type="ECO:0000256" key="3">
    <source>
        <dbReference type="ARBA" id="ARBA00023187"/>
    </source>
</evidence>
<evidence type="ECO:0000256" key="1">
    <source>
        <dbReference type="ARBA" id="ARBA00022664"/>
    </source>
</evidence>
<feature type="compositionally biased region" description="Basic and acidic residues" evidence="5">
    <location>
        <begin position="158"/>
        <end position="235"/>
    </location>
</feature>
<keyword evidence="2 4" id="KW-0694">RNA-binding</keyword>
<dbReference type="InterPro" id="IPR035979">
    <property type="entry name" value="RBD_domain_sf"/>
</dbReference>
<feature type="domain" description="RRM" evidence="6">
    <location>
        <begin position="502"/>
        <end position="585"/>
    </location>
</feature>
<evidence type="ECO:0000313" key="7">
    <source>
        <dbReference type="EMBL" id="WOG83219.1"/>
    </source>
</evidence>
<sequence length="1015" mass="114879">MTRSSQKKEKYGESSKLSEDNSTTGTAARTRPFSFDEIMLQRKHKKQPADYKEVIGGKLSGENINEKVPDAVESYQKRNKDSLHDDEKHAFEDSMDLKSRNYDEFKLFNVNDRESQRSERKSKISPKRSSVVDRAKRGEIDEQDYEKRRSNRYNDPVKGSERWNSRHYITEDIFADRYRGNTEQEGKTKRRKEDDRKDKDRNAVKKHDSYKGREPESKEKREKKETSKSHNEDSRLKRRRSRSRERANDTGRRSMSLSPRAHKVKHVSHAVRHHEELSGHSFKNRRKRSNPDFNIPEPKERRENKELEVLNDDSRLKKRRSRSRERTKDTGRRSISLSPRAYKHASHAVEDHRELSAQSSKDRSGRSNADFESAGLSSNGFSGHHRRYGNSASKLGGYSPRKRRTESAAKTPSPTIRSPEKRSAGWDHPPSKSEISFNGSVFSNLQSSAQIVTANVSHVSMTLPGTSITAMTGAGVMSTASSPRVDTSLDSIQLTQATRPSRRLYVENLPTATSEESIIKCINNFILSSGGHHVQGTHPCISCIINKEKNQALVEFLTPEDASAALYLEGRTFEGSILKVRRPKDYFDASTGIPRKSVSEVGLISKTVADSPHKLMEIASIFGPLRAYRYEVNTDINEPCVFLEYVDQSMTKKACAGLNGMKLGGKVLTVVQAMQNASLIANDETSPSYNIPLHAKPLLEEPAHVLKLKNVIDPQYVSLISELELEEMIEDIRLECARFGTVVSVNVVKVQNLIIAQETNEVEGIVSAMDEADQEYDDTKTRTELQPDLDHSVLGDIGSTEPSDSHKFEENVDADVHSSYDDQINTVELSSRVCKPEDGVEAIETNSISEDKLTDNSGKDQVHQLMQERSAKLAEESAPEEGSDILMKVSNQLHVCVDRTEIPDDPLKDTSQEEGSRVENKFSIKQEKENSILGRDSYELDYSSSKELDGRENEGKKEQEYDQGNVFEPGCVLVEFRRTEASCMAAHCLHGRLFDDRVVTVSYVDFDLYRSRFPK</sequence>
<evidence type="ECO:0000259" key="6">
    <source>
        <dbReference type="PROSITE" id="PS50102"/>
    </source>
</evidence>
<dbReference type="GO" id="GO:0008380">
    <property type="term" value="P:RNA splicing"/>
    <property type="evidence" value="ECO:0007669"/>
    <property type="project" value="UniProtKB-KW"/>
</dbReference>
<dbReference type="PROSITE" id="PS50102">
    <property type="entry name" value="RRM"/>
    <property type="match status" value="1"/>
</dbReference>